<organism evidence="1 2">
    <name type="scientific">Babesia caballi</name>
    <dbReference type="NCBI Taxonomy" id="5871"/>
    <lineage>
        <taxon>Eukaryota</taxon>
        <taxon>Sar</taxon>
        <taxon>Alveolata</taxon>
        <taxon>Apicomplexa</taxon>
        <taxon>Aconoidasida</taxon>
        <taxon>Piroplasmida</taxon>
        <taxon>Babesiidae</taxon>
        <taxon>Babesia</taxon>
    </lineage>
</organism>
<dbReference type="Proteomes" id="UP001497744">
    <property type="component" value="Unassembled WGS sequence"/>
</dbReference>
<accession>A0AAV4LY67</accession>
<dbReference type="RefSeq" id="XP_067716924.1">
    <property type="nucleotide sequence ID" value="XM_067860823.1"/>
</dbReference>
<protein>
    <submittedName>
        <fullName evidence="1">Sodium- and chloride-dependent creatine transporter 1</fullName>
    </submittedName>
</protein>
<evidence type="ECO:0000313" key="2">
    <source>
        <dbReference type="Proteomes" id="UP001497744"/>
    </source>
</evidence>
<gene>
    <name evidence="1" type="ORF">BcabD6B2_42900</name>
</gene>
<evidence type="ECO:0000313" key="1">
    <source>
        <dbReference type="EMBL" id="GIX64855.1"/>
    </source>
</evidence>
<dbReference type="EMBL" id="BPLF01000003">
    <property type="protein sequence ID" value="GIX64855.1"/>
    <property type="molecule type" value="Genomic_DNA"/>
</dbReference>
<name>A0AAV4LY67_BABCB</name>
<dbReference type="GeneID" id="94196336"/>
<sequence>MAIRKALPRPTVSSNCELKVEVRNEVINHGHGAQKYAGGLVSISGTSIPTTIPRSLITVGGSVATDTPDSLSLKLVRATITNEMLKCLGHAVEKTFDVERTKSVSRGGEAIKRFNGVL</sequence>
<proteinExistence type="predicted"/>
<keyword evidence="2" id="KW-1185">Reference proteome</keyword>
<reference evidence="1 2" key="1">
    <citation type="submission" date="2021-06" db="EMBL/GenBank/DDBJ databases">
        <title>Genome sequence of Babesia caballi.</title>
        <authorList>
            <person name="Yamagishi J."/>
            <person name="Kidaka T."/>
            <person name="Ochi A."/>
        </authorList>
    </citation>
    <scope>NUCLEOTIDE SEQUENCE [LARGE SCALE GENOMIC DNA]</scope>
    <source>
        <strain evidence="1">USDA-D6B2</strain>
    </source>
</reference>
<comment type="caution">
    <text evidence="1">The sequence shown here is derived from an EMBL/GenBank/DDBJ whole genome shotgun (WGS) entry which is preliminary data.</text>
</comment>
<dbReference type="AlphaFoldDB" id="A0AAV4LY67"/>